<keyword evidence="1" id="KW-1133">Transmembrane helix</keyword>
<dbReference type="AlphaFoldDB" id="A0A0H3B5W2"/>
<reference evidence="2" key="1">
    <citation type="submission" date="2008-02" db="EMBL/GenBank/DDBJ databases">
        <title>Complete sequence of Yersinia pseudotuberculosis YPIII.</title>
        <authorList>
            <consortium name="US DOE Joint Genome Institute"/>
            <person name="Challacombe J.F."/>
            <person name="Bruce D."/>
            <person name="Detter J.C."/>
            <person name="Green L."/>
            <person name="Land M."/>
            <person name="Munk C."/>
            <person name="Lindler L.E."/>
            <person name="Nikolich M.P."/>
            <person name="Brettin T."/>
        </authorList>
    </citation>
    <scope>NUCLEOTIDE SEQUENCE</scope>
    <source>
        <strain evidence="2">YPIII</strain>
    </source>
</reference>
<organism evidence="2">
    <name type="scientific">Yersinia pseudotuberculosis serotype O:3 (strain YPIII)</name>
    <dbReference type="NCBI Taxonomy" id="502800"/>
    <lineage>
        <taxon>Bacteria</taxon>
        <taxon>Pseudomonadati</taxon>
        <taxon>Pseudomonadota</taxon>
        <taxon>Gammaproteobacteria</taxon>
        <taxon>Enterobacterales</taxon>
        <taxon>Yersiniaceae</taxon>
        <taxon>Yersinia</taxon>
    </lineage>
</organism>
<keyword evidence="1" id="KW-0812">Transmembrane</keyword>
<evidence type="ECO:0000256" key="1">
    <source>
        <dbReference type="SAM" id="Phobius"/>
    </source>
</evidence>
<proteinExistence type="predicted"/>
<keyword evidence="1" id="KW-0472">Membrane</keyword>
<dbReference type="AntiFam" id="ANF00052">
    <property type="entry name" value="Translation of DNA tandem repeat"/>
</dbReference>
<dbReference type="KEGG" id="ypy:YPK_3645"/>
<gene>
    <name evidence="2" type="ordered locus">YPK_3645</name>
</gene>
<accession>A0A0H3B5W2</accession>
<name>A0A0H3B5W2_YERPY</name>
<protein>
    <submittedName>
        <fullName evidence="2">Uncharacterized protein</fullName>
    </submittedName>
</protein>
<evidence type="ECO:0000313" key="2">
    <source>
        <dbReference type="EMBL" id="ACA69912.1"/>
    </source>
</evidence>
<feature type="transmembrane region" description="Helical" evidence="1">
    <location>
        <begin position="12"/>
        <end position="34"/>
    </location>
</feature>
<sequence length="37" mass="4112">MYLWRLYDLPVLSVADILSITSIHIFCLAAAPFMGAV</sequence>
<dbReference type="EMBL" id="CP000950">
    <property type="protein sequence ID" value="ACA69912.1"/>
    <property type="molecule type" value="Genomic_DNA"/>
</dbReference>